<dbReference type="GO" id="GO:0005524">
    <property type="term" value="F:ATP binding"/>
    <property type="evidence" value="ECO:0007669"/>
    <property type="project" value="InterPro"/>
</dbReference>
<proteinExistence type="predicted"/>
<dbReference type="InterPro" id="IPR011009">
    <property type="entry name" value="Kinase-like_dom_sf"/>
</dbReference>
<evidence type="ECO:0000259" key="1">
    <source>
        <dbReference type="PROSITE" id="PS50011"/>
    </source>
</evidence>
<evidence type="ECO:0000313" key="3">
    <source>
        <dbReference type="Proteomes" id="UP000566819"/>
    </source>
</evidence>
<dbReference type="AlphaFoldDB" id="A0A8H4R812"/>
<gene>
    <name evidence="2" type="ORF">G7Y89_g13021</name>
</gene>
<dbReference type="Gene3D" id="1.10.510.10">
    <property type="entry name" value="Transferase(Phosphotransferase) domain 1"/>
    <property type="match status" value="1"/>
</dbReference>
<dbReference type="PROSITE" id="PS50011">
    <property type="entry name" value="PROTEIN_KINASE_DOM"/>
    <property type="match status" value="1"/>
</dbReference>
<dbReference type="Pfam" id="PF00069">
    <property type="entry name" value="Pkinase"/>
    <property type="match status" value="1"/>
</dbReference>
<dbReference type="GO" id="GO:0004672">
    <property type="term" value="F:protein kinase activity"/>
    <property type="evidence" value="ECO:0007669"/>
    <property type="project" value="InterPro"/>
</dbReference>
<accession>A0A8H4R812</accession>
<dbReference type="OrthoDB" id="5979581at2759"/>
<dbReference type="SUPFAM" id="SSF56112">
    <property type="entry name" value="Protein kinase-like (PK-like)"/>
    <property type="match status" value="1"/>
</dbReference>
<dbReference type="EMBL" id="JAAMPI010001453">
    <property type="protein sequence ID" value="KAF4625145.1"/>
    <property type="molecule type" value="Genomic_DNA"/>
</dbReference>
<evidence type="ECO:0000313" key="2">
    <source>
        <dbReference type="EMBL" id="KAF4625145.1"/>
    </source>
</evidence>
<dbReference type="Proteomes" id="UP000566819">
    <property type="component" value="Unassembled WGS sequence"/>
</dbReference>
<sequence length="217" mass="24281">MDHDLRSAPSAPFRQNSNLPKVIAKSTLLALVLLQEVFGAIHTDINPNNIFLSDIHSPSPIVKVGDLGNMLKEGYKTIRLQSLTTRAPEGWRDLGCWPSSDVWSLGITLTHWLSSPNLIFGAKDKIVQDLTETWCIAKIQRLLSTSISPPVNPAYEEEFLVSGVLERGTLVHPDTKVETRFIKMGTLREELEGLEGLEVDKELIEFIEDFTFIEKGN</sequence>
<feature type="domain" description="Protein kinase" evidence="1">
    <location>
        <begin position="1"/>
        <end position="217"/>
    </location>
</feature>
<dbReference type="InterPro" id="IPR000719">
    <property type="entry name" value="Prot_kinase_dom"/>
</dbReference>
<keyword evidence="3" id="KW-1185">Reference proteome</keyword>
<reference evidence="2 3" key="1">
    <citation type="submission" date="2020-03" db="EMBL/GenBank/DDBJ databases">
        <title>Draft Genome Sequence of Cudoniella acicularis.</title>
        <authorList>
            <person name="Buettner E."/>
            <person name="Kellner H."/>
        </authorList>
    </citation>
    <scope>NUCLEOTIDE SEQUENCE [LARGE SCALE GENOMIC DNA]</scope>
    <source>
        <strain evidence="2 3">DSM 108380</strain>
    </source>
</reference>
<organism evidence="2 3">
    <name type="scientific">Cudoniella acicularis</name>
    <dbReference type="NCBI Taxonomy" id="354080"/>
    <lineage>
        <taxon>Eukaryota</taxon>
        <taxon>Fungi</taxon>
        <taxon>Dikarya</taxon>
        <taxon>Ascomycota</taxon>
        <taxon>Pezizomycotina</taxon>
        <taxon>Leotiomycetes</taxon>
        <taxon>Helotiales</taxon>
        <taxon>Tricladiaceae</taxon>
        <taxon>Cudoniella</taxon>
    </lineage>
</organism>
<name>A0A8H4R812_9HELO</name>
<protein>
    <recommendedName>
        <fullName evidence="1">Protein kinase domain-containing protein</fullName>
    </recommendedName>
</protein>
<comment type="caution">
    <text evidence="2">The sequence shown here is derived from an EMBL/GenBank/DDBJ whole genome shotgun (WGS) entry which is preliminary data.</text>
</comment>